<gene>
    <name evidence="2" type="ORF">CICLE_v10018404mg</name>
</gene>
<proteinExistence type="predicted"/>
<dbReference type="Gramene" id="ESR60847">
    <property type="protein sequence ID" value="ESR60847"/>
    <property type="gene ID" value="CICLE_v10018404mg"/>
</dbReference>
<dbReference type="AlphaFoldDB" id="V4U4J8"/>
<feature type="chain" id="PRO_5004729081" description="Secreted protein" evidence="1">
    <location>
        <begin position="21"/>
        <end position="72"/>
    </location>
</feature>
<feature type="signal peptide" evidence="1">
    <location>
        <begin position="1"/>
        <end position="20"/>
    </location>
</feature>
<organism evidence="2 3">
    <name type="scientific">Citrus clementina</name>
    <name type="common">Clementine</name>
    <name type="synonym">Citrus deliciosa x Citrus sinensis</name>
    <dbReference type="NCBI Taxonomy" id="85681"/>
    <lineage>
        <taxon>Eukaryota</taxon>
        <taxon>Viridiplantae</taxon>
        <taxon>Streptophyta</taxon>
        <taxon>Embryophyta</taxon>
        <taxon>Tracheophyta</taxon>
        <taxon>Spermatophyta</taxon>
        <taxon>Magnoliopsida</taxon>
        <taxon>eudicotyledons</taxon>
        <taxon>Gunneridae</taxon>
        <taxon>Pentapetalae</taxon>
        <taxon>rosids</taxon>
        <taxon>malvids</taxon>
        <taxon>Sapindales</taxon>
        <taxon>Rutaceae</taxon>
        <taxon>Aurantioideae</taxon>
        <taxon>Citrus</taxon>
    </lineage>
</organism>
<dbReference type="InParanoid" id="V4U4J8"/>
<evidence type="ECO:0008006" key="4">
    <source>
        <dbReference type="Google" id="ProtNLM"/>
    </source>
</evidence>
<dbReference type="Proteomes" id="UP000030687">
    <property type="component" value="Unassembled WGS sequence"/>
</dbReference>
<dbReference type="EMBL" id="KI536312">
    <property type="protein sequence ID" value="ESR60847.1"/>
    <property type="molecule type" value="Genomic_DNA"/>
</dbReference>
<name>V4U4J8_CITCL</name>
<evidence type="ECO:0000256" key="1">
    <source>
        <dbReference type="SAM" id="SignalP"/>
    </source>
</evidence>
<keyword evidence="3" id="KW-1185">Reference proteome</keyword>
<accession>V4U4J8</accession>
<sequence length="72" mass="8403">MRFILLLLNGSLLAFTGVKNHEVRFCFQIFMQIKMTVKKIWLTSPLLNDFLLASTGVNHFEVDIFRVLFKPT</sequence>
<evidence type="ECO:0000313" key="3">
    <source>
        <dbReference type="Proteomes" id="UP000030687"/>
    </source>
</evidence>
<keyword evidence="1" id="KW-0732">Signal</keyword>
<reference evidence="2 3" key="1">
    <citation type="submission" date="2013-10" db="EMBL/GenBank/DDBJ databases">
        <authorList>
            <consortium name="International Citrus Genome Consortium"/>
            <person name="Jenkins J."/>
            <person name="Schmutz J."/>
            <person name="Prochnik S."/>
            <person name="Rokhsar D."/>
            <person name="Gmitter F."/>
            <person name="Ollitrault P."/>
            <person name="Machado M."/>
            <person name="Talon M."/>
            <person name="Wincker P."/>
            <person name="Jaillon O."/>
            <person name="Morgante M."/>
        </authorList>
    </citation>
    <scope>NUCLEOTIDE SEQUENCE</scope>
    <source>
        <strain evidence="3">cv. Clemenules</strain>
    </source>
</reference>
<evidence type="ECO:0000313" key="2">
    <source>
        <dbReference type="EMBL" id="ESR60847.1"/>
    </source>
</evidence>
<protein>
    <recommendedName>
        <fullName evidence="4">Secreted protein</fullName>
    </recommendedName>
</protein>
<dbReference type="KEGG" id="cic:CICLE_v10018404mg"/>